<keyword evidence="6" id="KW-1185">Reference proteome</keyword>
<feature type="domain" description="FAD-binding" evidence="4">
    <location>
        <begin position="4"/>
        <end position="353"/>
    </location>
</feature>
<reference evidence="5" key="1">
    <citation type="journal article" date="2020" name="Stud. Mycol.">
        <title>101 Dothideomycetes genomes: a test case for predicting lifestyles and emergence of pathogens.</title>
        <authorList>
            <person name="Haridas S."/>
            <person name="Albert R."/>
            <person name="Binder M."/>
            <person name="Bloem J."/>
            <person name="Labutti K."/>
            <person name="Salamov A."/>
            <person name="Andreopoulos B."/>
            <person name="Baker S."/>
            <person name="Barry K."/>
            <person name="Bills G."/>
            <person name="Bluhm B."/>
            <person name="Cannon C."/>
            <person name="Castanera R."/>
            <person name="Culley D."/>
            <person name="Daum C."/>
            <person name="Ezra D."/>
            <person name="Gonzalez J."/>
            <person name="Henrissat B."/>
            <person name="Kuo A."/>
            <person name="Liang C."/>
            <person name="Lipzen A."/>
            <person name="Lutzoni F."/>
            <person name="Magnuson J."/>
            <person name="Mondo S."/>
            <person name="Nolan M."/>
            <person name="Ohm R."/>
            <person name="Pangilinan J."/>
            <person name="Park H.-J."/>
            <person name="Ramirez L."/>
            <person name="Alfaro M."/>
            <person name="Sun H."/>
            <person name="Tritt A."/>
            <person name="Yoshinaga Y."/>
            <person name="Zwiers L.-H."/>
            <person name="Turgeon B."/>
            <person name="Goodwin S."/>
            <person name="Spatafora J."/>
            <person name="Crous P."/>
            <person name="Grigoriev I."/>
        </authorList>
    </citation>
    <scope>NUCLEOTIDE SEQUENCE</scope>
    <source>
        <strain evidence="5">CBS 279.74</strain>
    </source>
</reference>
<accession>A0A6G1KA95</accession>
<evidence type="ECO:0000313" key="6">
    <source>
        <dbReference type="Proteomes" id="UP000799428"/>
    </source>
</evidence>
<evidence type="ECO:0000256" key="2">
    <source>
        <dbReference type="ARBA" id="ARBA00022827"/>
    </source>
</evidence>
<dbReference type="Gene3D" id="3.30.9.10">
    <property type="entry name" value="D-Amino Acid Oxidase, subunit A, domain 2"/>
    <property type="match status" value="1"/>
</dbReference>
<evidence type="ECO:0000256" key="1">
    <source>
        <dbReference type="ARBA" id="ARBA00022630"/>
    </source>
</evidence>
<evidence type="ECO:0000256" key="3">
    <source>
        <dbReference type="ARBA" id="ARBA00023002"/>
    </source>
</evidence>
<dbReference type="OrthoDB" id="655030at2759"/>
<organism evidence="5 6">
    <name type="scientific">Pleomassaria siparia CBS 279.74</name>
    <dbReference type="NCBI Taxonomy" id="1314801"/>
    <lineage>
        <taxon>Eukaryota</taxon>
        <taxon>Fungi</taxon>
        <taxon>Dikarya</taxon>
        <taxon>Ascomycota</taxon>
        <taxon>Pezizomycotina</taxon>
        <taxon>Dothideomycetes</taxon>
        <taxon>Pleosporomycetidae</taxon>
        <taxon>Pleosporales</taxon>
        <taxon>Pleomassariaceae</taxon>
        <taxon>Pleomassaria</taxon>
    </lineage>
</organism>
<dbReference type="GO" id="GO:0016491">
    <property type="term" value="F:oxidoreductase activity"/>
    <property type="evidence" value="ECO:0007669"/>
    <property type="project" value="UniProtKB-KW"/>
</dbReference>
<keyword evidence="3" id="KW-0560">Oxidoreductase</keyword>
<name>A0A6G1KA95_9PLEO</name>
<proteinExistence type="predicted"/>
<keyword evidence="1" id="KW-0285">Flavoprotein</keyword>
<gene>
    <name evidence="5" type="ORF">K504DRAFT_406293</name>
</gene>
<sequence length="424" mass="46579">MSTINVLISGGGIAGPTLAWWLRKGISAHITVIERFAKPRTSGQAIDIREEAVKIIDRMGLVPIIKAKHTTEEGISFIYADGKTKASFPATGNTEKQSITSEFEILRGDLAEILYDLTKEDTKYVFDEYVTGIEEQENGKVKVTFANHLQPTEYDLVVGADGMVSKTRRVVWGKGPEDNDFLKQMGQYCSFFTIPRIESDTKFAEWYNADKGRLALTRPDQYGETRGYLAVTDGNPSRFDDLKAAIKEGTEAEQKWLANQFVGAGWQTERLVKGMLESKDFYAQHICQVKMEEFTKGRVALLGDAGYCPSPISGMGTSSAMVGAYVLAGELSKSPNDIPKALQQYQAAMRPFVDLVQHLIPGVPQIANPQTNIGIKIMNTAAGILSNKWVQWAAGAVGSVVPSQLLPKVGAQGWKLPEYDGLKV</sequence>
<dbReference type="AlphaFoldDB" id="A0A6G1KA95"/>
<dbReference type="EMBL" id="MU005770">
    <property type="protein sequence ID" value="KAF2709287.1"/>
    <property type="molecule type" value="Genomic_DNA"/>
</dbReference>
<dbReference type="InterPro" id="IPR002938">
    <property type="entry name" value="FAD-bd"/>
</dbReference>
<dbReference type="SUPFAM" id="SSF51905">
    <property type="entry name" value="FAD/NAD(P)-binding domain"/>
    <property type="match status" value="1"/>
</dbReference>
<dbReference type="PANTHER" id="PTHR46865:SF2">
    <property type="entry name" value="MONOOXYGENASE"/>
    <property type="match status" value="1"/>
</dbReference>
<dbReference type="InterPro" id="IPR051704">
    <property type="entry name" value="FAD_aromatic-hydroxylase"/>
</dbReference>
<keyword evidence="2" id="KW-0274">FAD</keyword>
<evidence type="ECO:0000313" key="5">
    <source>
        <dbReference type="EMBL" id="KAF2709287.1"/>
    </source>
</evidence>
<dbReference type="GO" id="GO:0071949">
    <property type="term" value="F:FAD binding"/>
    <property type="evidence" value="ECO:0007669"/>
    <property type="project" value="InterPro"/>
</dbReference>
<dbReference type="Gene3D" id="3.50.50.60">
    <property type="entry name" value="FAD/NAD(P)-binding domain"/>
    <property type="match status" value="1"/>
</dbReference>
<dbReference type="PRINTS" id="PR00420">
    <property type="entry name" value="RNGMNOXGNASE"/>
</dbReference>
<evidence type="ECO:0000259" key="4">
    <source>
        <dbReference type="Pfam" id="PF01494"/>
    </source>
</evidence>
<dbReference type="InterPro" id="IPR036188">
    <property type="entry name" value="FAD/NAD-bd_sf"/>
</dbReference>
<protein>
    <submittedName>
        <fullName evidence="5">FAD/NAD(P)-binding domain-containing protein</fullName>
    </submittedName>
</protein>
<dbReference type="PANTHER" id="PTHR46865">
    <property type="entry name" value="OXIDOREDUCTASE-RELATED"/>
    <property type="match status" value="1"/>
</dbReference>
<dbReference type="Pfam" id="PF01494">
    <property type="entry name" value="FAD_binding_3"/>
    <property type="match status" value="1"/>
</dbReference>
<dbReference type="Proteomes" id="UP000799428">
    <property type="component" value="Unassembled WGS sequence"/>
</dbReference>